<reference evidence="1 2" key="1">
    <citation type="submission" date="2016-09" db="EMBL/GenBank/DDBJ databases">
        <title>The complete genome sequences of Rhizobium gallicum, symbiovars gallicum and phaseoli, symbionts associated to common bean (Phaseolus vulgaris).</title>
        <authorList>
            <person name="Bustos P."/>
            <person name="Santamaria R.I."/>
            <person name="Perez-Carrascal O.M."/>
            <person name="Juarez S."/>
            <person name="Lozano L."/>
            <person name="Martinez-Flores I."/>
            <person name="Martinez-Romero E."/>
            <person name="Cevallos M."/>
            <person name="Romero D."/>
            <person name="Davila G."/>
            <person name="Gonzalez V."/>
        </authorList>
    </citation>
    <scope>NUCLEOTIDE SEQUENCE [LARGE SCALE GENOMIC DNA]</scope>
    <source>
        <strain evidence="1 2">IE4872</strain>
        <plasmid evidence="2">prgalie4872d</plasmid>
    </source>
</reference>
<geneLocation type="plasmid" evidence="2">
    <name>prgalie4872d</name>
</geneLocation>
<evidence type="ECO:0000313" key="2">
    <source>
        <dbReference type="Proteomes" id="UP000184749"/>
    </source>
</evidence>
<organism evidence="1 2">
    <name type="scientific">Rhizobium gallicum</name>
    <dbReference type="NCBI Taxonomy" id="56730"/>
    <lineage>
        <taxon>Bacteria</taxon>
        <taxon>Pseudomonadati</taxon>
        <taxon>Pseudomonadota</taxon>
        <taxon>Alphaproteobacteria</taxon>
        <taxon>Hyphomicrobiales</taxon>
        <taxon>Rhizobiaceae</taxon>
        <taxon>Rhizobium/Agrobacterium group</taxon>
        <taxon>Rhizobium</taxon>
    </lineage>
</organism>
<evidence type="ECO:0000313" key="1">
    <source>
        <dbReference type="EMBL" id="APO72053.1"/>
    </source>
</evidence>
<protein>
    <submittedName>
        <fullName evidence="1">Uncharacterized protein</fullName>
    </submittedName>
</protein>
<accession>A0A1L5NVW2</accession>
<sequence>MQGANAQVAFCLQTGGASQPRGMTLEVWTPTHGAIWPATLIRLFHKALRVHLIRTQERWPF</sequence>
<proteinExistence type="predicted"/>
<dbReference type="EMBL" id="CP017105">
    <property type="protein sequence ID" value="APO72053.1"/>
    <property type="molecule type" value="Genomic_DNA"/>
</dbReference>
<dbReference type="Proteomes" id="UP000184749">
    <property type="component" value="Plasmid pRgalIE4872d"/>
</dbReference>
<name>A0A1L5NVW2_9HYPH</name>
<keyword evidence="1" id="KW-0614">Plasmid</keyword>
<dbReference type="AlphaFoldDB" id="A0A1L5NVW2"/>
<gene>
    <name evidence="1" type="ORF">IE4872_PD01532</name>
</gene>